<dbReference type="OrthoDB" id="690769at2759"/>
<gene>
    <name evidence="2" type="ORF">C2845_PM05G22140</name>
</gene>
<dbReference type="AlphaFoldDB" id="A0A3L6SVR5"/>
<dbReference type="GO" id="GO:0004523">
    <property type="term" value="F:RNA-DNA hybrid ribonuclease activity"/>
    <property type="evidence" value="ECO:0007669"/>
    <property type="project" value="InterPro"/>
</dbReference>
<evidence type="ECO:0000313" key="3">
    <source>
        <dbReference type="Proteomes" id="UP000275267"/>
    </source>
</evidence>
<dbReference type="GO" id="GO:0003676">
    <property type="term" value="F:nucleic acid binding"/>
    <property type="evidence" value="ECO:0007669"/>
    <property type="project" value="InterPro"/>
</dbReference>
<name>A0A3L6SVR5_PANMI</name>
<sequence>MDGCAGTGVVARDSAGRVVLMAWRAFFNCASAVEAEALACVEGIKLASQWCQGPIILESNCARVCVK</sequence>
<reference evidence="3" key="1">
    <citation type="journal article" date="2019" name="Nat. Commun.">
        <title>The genome of broomcorn millet.</title>
        <authorList>
            <person name="Zou C."/>
            <person name="Miki D."/>
            <person name="Li D."/>
            <person name="Tang Q."/>
            <person name="Xiao L."/>
            <person name="Rajput S."/>
            <person name="Deng P."/>
            <person name="Jia W."/>
            <person name="Huang R."/>
            <person name="Zhang M."/>
            <person name="Sun Y."/>
            <person name="Hu J."/>
            <person name="Fu X."/>
            <person name="Schnable P.S."/>
            <person name="Li F."/>
            <person name="Zhang H."/>
            <person name="Feng B."/>
            <person name="Zhu X."/>
            <person name="Liu R."/>
            <person name="Schnable J.C."/>
            <person name="Zhu J.-K."/>
            <person name="Zhang H."/>
        </authorList>
    </citation>
    <scope>NUCLEOTIDE SEQUENCE [LARGE SCALE GENOMIC DNA]</scope>
</reference>
<dbReference type="PANTHER" id="PTHR47074">
    <property type="entry name" value="BNAC02G40300D PROTEIN"/>
    <property type="match status" value="1"/>
</dbReference>
<dbReference type="SUPFAM" id="SSF53098">
    <property type="entry name" value="Ribonuclease H-like"/>
    <property type="match status" value="1"/>
</dbReference>
<dbReference type="Pfam" id="PF13456">
    <property type="entry name" value="RVT_3"/>
    <property type="match status" value="1"/>
</dbReference>
<keyword evidence="3" id="KW-1185">Reference proteome</keyword>
<accession>A0A3L6SVR5</accession>
<feature type="domain" description="RNase H type-1" evidence="1">
    <location>
        <begin position="3"/>
        <end position="64"/>
    </location>
</feature>
<dbReference type="InterPro" id="IPR002156">
    <property type="entry name" value="RNaseH_domain"/>
</dbReference>
<dbReference type="PANTHER" id="PTHR47074:SF73">
    <property type="entry name" value="OS04G0448401 PROTEIN"/>
    <property type="match status" value="1"/>
</dbReference>
<evidence type="ECO:0000259" key="1">
    <source>
        <dbReference type="Pfam" id="PF13456"/>
    </source>
</evidence>
<protein>
    <submittedName>
        <fullName evidence="2">Retrotransposon protein, putative, unclassified</fullName>
    </submittedName>
</protein>
<dbReference type="InterPro" id="IPR052929">
    <property type="entry name" value="RNase_H-like_EbsB-rel"/>
</dbReference>
<dbReference type="InterPro" id="IPR012337">
    <property type="entry name" value="RNaseH-like_sf"/>
</dbReference>
<organism evidence="2 3">
    <name type="scientific">Panicum miliaceum</name>
    <name type="common">Proso millet</name>
    <name type="synonym">Broomcorn millet</name>
    <dbReference type="NCBI Taxonomy" id="4540"/>
    <lineage>
        <taxon>Eukaryota</taxon>
        <taxon>Viridiplantae</taxon>
        <taxon>Streptophyta</taxon>
        <taxon>Embryophyta</taxon>
        <taxon>Tracheophyta</taxon>
        <taxon>Spermatophyta</taxon>
        <taxon>Magnoliopsida</taxon>
        <taxon>Liliopsida</taxon>
        <taxon>Poales</taxon>
        <taxon>Poaceae</taxon>
        <taxon>PACMAD clade</taxon>
        <taxon>Panicoideae</taxon>
        <taxon>Panicodae</taxon>
        <taxon>Paniceae</taxon>
        <taxon>Panicinae</taxon>
        <taxon>Panicum</taxon>
        <taxon>Panicum sect. Panicum</taxon>
    </lineage>
</organism>
<comment type="caution">
    <text evidence="2">The sequence shown here is derived from an EMBL/GenBank/DDBJ whole genome shotgun (WGS) entry which is preliminary data.</text>
</comment>
<evidence type="ECO:0000313" key="2">
    <source>
        <dbReference type="EMBL" id="RLN28562.1"/>
    </source>
</evidence>
<dbReference type="Proteomes" id="UP000275267">
    <property type="component" value="Unassembled WGS sequence"/>
</dbReference>
<dbReference type="EMBL" id="PQIB02000003">
    <property type="protein sequence ID" value="RLN28562.1"/>
    <property type="molecule type" value="Genomic_DNA"/>
</dbReference>
<proteinExistence type="predicted"/>